<keyword evidence="2" id="KW-1185">Reference proteome</keyword>
<organism evidence="1 2">
    <name type="scientific">Trichormus variabilis N2B</name>
    <dbReference type="NCBI Taxonomy" id="2681315"/>
    <lineage>
        <taxon>Bacteria</taxon>
        <taxon>Bacillati</taxon>
        <taxon>Cyanobacteriota</taxon>
        <taxon>Cyanophyceae</taxon>
        <taxon>Nostocales</taxon>
        <taxon>Nostocaceae</taxon>
        <taxon>Trichormus</taxon>
    </lineage>
</organism>
<dbReference type="EMBL" id="JACKZP010000006">
    <property type="protein sequence ID" value="MBC1300878.1"/>
    <property type="molecule type" value="Genomic_DNA"/>
</dbReference>
<evidence type="ECO:0000313" key="1">
    <source>
        <dbReference type="EMBL" id="MBC1300878.1"/>
    </source>
</evidence>
<sequence>MNSLSNSQDLLTDMTAAMKRLERSLMLSTGEFSLILACANSVKKQQQTLNSLQESSSTNIQEITLSPTDETLYTTIKTKLGNTQPEVLMIRGLESVEAINQLILSTNIMRDEFRKDFHFPLVLWVNDEILQKLIWLAPDLKNWAANTIKFDAGQNPLMETSALTA</sequence>
<protein>
    <recommendedName>
        <fullName evidence="3">WD-repeat protein</fullName>
    </recommendedName>
</protein>
<dbReference type="Proteomes" id="UP000570851">
    <property type="component" value="Unassembled WGS sequence"/>
</dbReference>
<evidence type="ECO:0000313" key="2">
    <source>
        <dbReference type="Proteomes" id="UP000570851"/>
    </source>
</evidence>
<gene>
    <name evidence="1" type="ORF">GNE12_02990</name>
</gene>
<comment type="caution">
    <text evidence="1">The sequence shown here is derived from an EMBL/GenBank/DDBJ whole genome shotgun (WGS) entry which is preliminary data.</text>
</comment>
<accession>A0ABR6S3J4</accession>
<reference evidence="1 2" key="1">
    <citation type="submission" date="2019-11" db="EMBL/GenBank/DDBJ databases">
        <title>Comparison of genomes from free-living endosymbiotic cyanobacteria isolated from Azolla.</title>
        <authorList>
            <person name="Thiel T."/>
            <person name="Pratte B."/>
        </authorList>
    </citation>
    <scope>NUCLEOTIDE SEQUENCE [LARGE SCALE GENOMIC DNA]</scope>
    <source>
        <strain evidence="1 2">N2B</strain>
    </source>
</reference>
<dbReference type="GeneID" id="58723741"/>
<dbReference type="RefSeq" id="WP_011317921.1">
    <property type="nucleotide sequence ID" value="NZ_JACKZP010000006.1"/>
</dbReference>
<proteinExistence type="predicted"/>
<name>A0ABR6S3J4_ANAVA</name>
<evidence type="ECO:0008006" key="3">
    <source>
        <dbReference type="Google" id="ProtNLM"/>
    </source>
</evidence>